<keyword evidence="3" id="KW-1185">Reference proteome</keyword>
<dbReference type="Proteomes" id="UP000541969">
    <property type="component" value="Unassembled WGS sequence"/>
</dbReference>
<feature type="transmembrane region" description="Helical" evidence="1">
    <location>
        <begin position="169"/>
        <end position="188"/>
    </location>
</feature>
<keyword evidence="1" id="KW-0812">Transmembrane</keyword>
<feature type="transmembrane region" description="Helical" evidence="1">
    <location>
        <begin position="54"/>
        <end position="76"/>
    </location>
</feature>
<reference evidence="2 3" key="1">
    <citation type="submission" date="2020-07" db="EMBL/GenBank/DDBJ databases">
        <title>Sequencing the genomes of 1000 actinobacteria strains.</title>
        <authorList>
            <person name="Klenk H.-P."/>
        </authorList>
    </citation>
    <scope>NUCLEOTIDE SEQUENCE [LARGE SCALE GENOMIC DNA]</scope>
    <source>
        <strain evidence="2 3">DSM 104001</strain>
    </source>
</reference>
<feature type="transmembrane region" description="Helical" evidence="1">
    <location>
        <begin position="21"/>
        <end position="42"/>
    </location>
</feature>
<accession>A0A853CAV8</accession>
<evidence type="ECO:0000313" key="3">
    <source>
        <dbReference type="Proteomes" id="UP000541969"/>
    </source>
</evidence>
<feature type="transmembrane region" description="Helical" evidence="1">
    <location>
        <begin position="128"/>
        <end position="148"/>
    </location>
</feature>
<name>A0A853CAV8_9ACTN</name>
<protein>
    <submittedName>
        <fullName evidence="2">Uncharacterized protein</fullName>
    </submittedName>
</protein>
<dbReference type="EMBL" id="JACBZT010000001">
    <property type="protein sequence ID" value="NYJ05040.1"/>
    <property type="molecule type" value="Genomic_DNA"/>
</dbReference>
<feature type="transmembrane region" description="Helical" evidence="1">
    <location>
        <begin position="235"/>
        <end position="252"/>
    </location>
</feature>
<feature type="transmembrane region" description="Helical" evidence="1">
    <location>
        <begin position="88"/>
        <end position="108"/>
    </location>
</feature>
<organism evidence="2 3">
    <name type="scientific">Petropleomorpha daqingensis</name>
    <dbReference type="NCBI Taxonomy" id="2026353"/>
    <lineage>
        <taxon>Bacteria</taxon>
        <taxon>Bacillati</taxon>
        <taxon>Actinomycetota</taxon>
        <taxon>Actinomycetes</taxon>
        <taxon>Geodermatophilales</taxon>
        <taxon>Geodermatophilaceae</taxon>
        <taxon>Petropleomorpha</taxon>
    </lineage>
</organism>
<comment type="caution">
    <text evidence="2">The sequence shown here is derived from an EMBL/GenBank/DDBJ whole genome shotgun (WGS) entry which is preliminary data.</text>
</comment>
<proteinExistence type="predicted"/>
<keyword evidence="1" id="KW-0472">Membrane</keyword>
<dbReference type="AlphaFoldDB" id="A0A853CAV8"/>
<evidence type="ECO:0000256" key="1">
    <source>
        <dbReference type="SAM" id="Phobius"/>
    </source>
</evidence>
<evidence type="ECO:0000313" key="2">
    <source>
        <dbReference type="EMBL" id="NYJ05040.1"/>
    </source>
</evidence>
<gene>
    <name evidence="2" type="ORF">GGQ55_001318</name>
</gene>
<keyword evidence="1" id="KW-1133">Transmembrane helix</keyword>
<dbReference type="RefSeq" id="WP_179715677.1">
    <property type="nucleotide sequence ID" value="NZ_JACBZT010000001.1"/>
</dbReference>
<feature type="transmembrane region" description="Helical" evidence="1">
    <location>
        <begin position="208"/>
        <end position="228"/>
    </location>
</feature>
<sequence length="292" mass="32130">MHTATPTRVRSHRIRRVLPSMRALLVVFSVLTALAVGALYVLAERTQDVFAWTIQPPLTAAFLGAGYAAGFVLVVLSLRDPVWAHSRVAVLTILVFVVLTTIATLIHIDRFHFMDEFADSGFLAKAAAWFWLGVYIVVPVLMLALILPQERSRGIDPPPRHPVPVWLRLALAAESLVLSLTGAALYVVPATSERLWPWTLTPLTARVVAAWLLAFGLATALAAFSGDLRRLRTAAIAYTVFGLMVIGAEIRFRSTMDWDDPPTITFALMTVAVVLTGAAGWWLAPAPRRFRR</sequence>
<feature type="transmembrane region" description="Helical" evidence="1">
    <location>
        <begin position="264"/>
        <end position="284"/>
    </location>
</feature>